<keyword evidence="4 9" id="KW-0812">Transmembrane</keyword>
<feature type="transmembrane region" description="Helical" evidence="9">
    <location>
        <begin position="173"/>
        <end position="197"/>
    </location>
</feature>
<evidence type="ECO:0000313" key="11">
    <source>
        <dbReference type="EMBL" id="KGN78480.1"/>
    </source>
</evidence>
<comment type="catalytic activity">
    <reaction evidence="9">
        <text>Release of signal peptides from bacterial membrane prolipoproteins. Hydrolyzes -Xaa-Yaa-Zaa-|-(S,diacylglyceryl)Cys-, in which Xaa is hydrophobic (preferably Leu), and Yaa (Ala or Ser) and Zaa (Gly or Ala) have small, neutral side chains.</text>
        <dbReference type="EC" id="3.4.23.36"/>
    </reaction>
</comment>
<dbReference type="UniPathway" id="UPA00665"/>
<evidence type="ECO:0000256" key="1">
    <source>
        <dbReference type="ARBA" id="ARBA00006139"/>
    </source>
</evidence>
<comment type="similarity">
    <text evidence="1 9 10">Belongs to the peptidase A8 family.</text>
</comment>
<reference evidence="11 12" key="1">
    <citation type="submission" date="2014-08" db="EMBL/GenBank/DDBJ databases">
        <title>Porphyromonas cangingivalis strain:COT-109_OH1386 Genome sequencing.</title>
        <authorList>
            <person name="Wallis C."/>
            <person name="Deusch O."/>
            <person name="O'Flynn C."/>
            <person name="Davis I."/>
            <person name="Jospin G."/>
            <person name="Darling A.E."/>
            <person name="Coil D.A."/>
            <person name="Alexiev A."/>
            <person name="Horsfall A."/>
            <person name="Kirkwood N."/>
            <person name="Harris S."/>
            <person name="Eisen J.A."/>
        </authorList>
    </citation>
    <scope>NUCLEOTIDE SEQUENCE [LARGE SCALE GENOMIC DNA]</scope>
    <source>
        <strain evidence="12">COT-109 OH1386</strain>
    </source>
</reference>
<feature type="transmembrane region" description="Helical" evidence="9">
    <location>
        <begin position="12"/>
        <end position="28"/>
    </location>
</feature>
<dbReference type="PANTHER" id="PTHR33695">
    <property type="entry name" value="LIPOPROTEIN SIGNAL PEPTIDASE"/>
    <property type="match status" value="1"/>
</dbReference>
<dbReference type="Pfam" id="PF01252">
    <property type="entry name" value="Peptidase_A8"/>
    <property type="match status" value="1"/>
</dbReference>
<dbReference type="EC" id="3.4.23.36" evidence="9"/>
<evidence type="ECO:0000256" key="4">
    <source>
        <dbReference type="ARBA" id="ARBA00022692"/>
    </source>
</evidence>
<proteinExistence type="inferred from homology"/>
<comment type="pathway">
    <text evidence="9">Protein modification; lipoprotein biosynthesis (signal peptide cleavage).</text>
</comment>
<evidence type="ECO:0000256" key="2">
    <source>
        <dbReference type="ARBA" id="ARBA00022475"/>
    </source>
</evidence>
<dbReference type="NCBIfam" id="NF011369">
    <property type="entry name" value="PRK14788.1"/>
    <property type="match status" value="1"/>
</dbReference>
<keyword evidence="3 9" id="KW-0645">Protease</keyword>
<keyword evidence="7 9" id="KW-1133">Transmembrane helix</keyword>
<feature type="transmembrane region" description="Helical" evidence="9">
    <location>
        <begin position="68"/>
        <end position="86"/>
    </location>
</feature>
<feature type="active site" evidence="9">
    <location>
        <position position="183"/>
    </location>
</feature>
<evidence type="ECO:0000256" key="3">
    <source>
        <dbReference type="ARBA" id="ARBA00022670"/>
    </source>
</evidence>
<dbReference type="PRINTS" id="PR00781">
    <property type="entry name" value="LIPOSIGPTASE"/>
</dbReference>
<accession>A0A0A2ELW4</accession>
<dbReference type="RefSeq" id="WP_036852762.1">
    <property type="nucleotide sequence ID" value="NZ_JQJD01000060.1"/>
</dbReference>
<dbReference type="EMBL" id="JQJD01000060">
    <property type="protein sequence ID" value="KGN78480.1"/>
    <property type="molecule type" value="Genomic_DNA"/>
</dbReference>
<keyword evidence="5 9" id="KW-0064">Aspartyl protease</keyword>
<keyword evidence="8 9" id="KW-0472">Membrane</keyword>
<dbReference type="InterPro" id="IPR001872">
    <property type="entry name" value="Peptidase_A8"/>
</dbReference>
<comment type="function">
    <text evidence="9">This protein specifically catalyzes the removal of signal peptides from prolipoproteins.</text>
</comment>
<protein>
    <recommendedName>
        <fullName evidence="9">Lipoprotein signal peptidase</fullName>
        <ecNumber evidence="9">3.4.23.36</ecNumber>
    </recommendedName>
    <alternativeName>
        <fullName evidence="9">Prolipoprotein signal peptidase</fullName>
    </alternativeName>
    <alternativeName>
        <fullName evidence="9">Signal peptidase II</fullName>
        <shortName evidence="9">SPase II</shortName>
    </alternativeName>
</protein>
<comment type="caution">
    <text evidence="11">The sequence shown here is derived from an EMBL/GenBank/DDBJ whole genome shotgun (WGS) entry which is preliminary data.</text>
</comment>
<dbReference type="GO" id="GO:0006508">
    <property type="term" value="P:proteolysis"/>
    <property type="evidence" value="ECO:0007669"/>
    <property type="project" value="UniProtKB-KW"/>
</dbReference>
<dbReference type="OrthoDB" id="9810259at2"/>
<evidence type="ECO:0000256" key="8">
    <source>
        <dbReference type="ARBA" id="ARBA00023136"/>
    </source>
</evidence>
<gene>
    <name evidence="9" type="primary">lspA</name>
    <name evidence="11" type="ORF">HQ35_09655</name>
</gene>
<dbReference type="GO" id="GO:0004190">
    <property type="term" value="F:aspartic-type endopeptidase activity"/>
    <property type="evidence" value="ECO:0007669"/>
    <property type="project" value="UniProtKB-UniRule"/>
</dbReference>
<dbReference type="HAMAP" id="MF_00161">
    <property type="entry name" value="LspA"/>
    <property type="match status" value="1"/>
</dbReference>
<evidence type="ECO:0000256" key="7">
    <source>
        <dbReference type="ARBA" id="ARBA00022989"/>
    </source>
</evidence>
<organism evidence="11 12">
    <name type="scientific">Porphyromonas cangingivalis</name>
    <dbReference type="NCBI Taxonomy" id="36874"/>
    <lineage>
        <taxon>Bacteria</taxon>
        <taxon>Pseudomonadati</taxon>
        <taxon>Bacteroidota</taxon>
        <taxon>Bacteroidia</taxon>
        <taxon>Bacteroidales</taxon>
        <taxon>Porphyromonadaceae</taxon>
        <taxon>Porphyromonas</taxon>
    </lineage>
</organism>
<dbReference type="AlphaFoldDB" id="A0A0A2ELW4"/>
<name>A0A0A2ELW4_PORCN</name>
<evidence type="ECO:0000256" key="5">
    <source>
        <dbReference type="ARBA" id="ARBA00022750"/>
    </source>
</evidence>
<evidence type="ECO:0000256" key="9">
    <source>
        <dbReference type="HAMAP-Rule" id="MF_00161"/>
    </source>
</evidence>
<dbReference type="STRING" id="36874.HQ34_06710"/>
<comment type="subcellular location">
    <subcellularLocation>
        <location evidence="9">Cell membrane</location>
        <topology evidence="9">Multi-pass membrane protein</topology>
    </subcellularLocation>
</comment>
<evidence type="ECO:0000256" key="10">
    <source>
        <dbReference type="RuleBase" id="RU004181"/>
    </source>
</evidence>
<evidence type="ECO:0000256" key="6">
    <source>
        <dbReference type="ARBA" id="ARBA00022801"/>
    </source>
</evidence>
<dbReference type="eggNOG" id="COG0597">
    <property type="taxonomic scope" value="Bacteria"/>
</dbReference>
<feature type="transmembrane region" description="Helical" evidence="9">
    <location>
        <begin position="93"/>
        <end position="113"/>
    </location>
</feature>
<dbReference type="PANTHER" id="PTHR33695:SF1">
    <property type="entry name" value="LIPOPROTEIN SIGNAL PEPTIDASE"/>
    <property type="match status" value="1"/>
</dbReference>
<keyword evidence="12" id="KW-1185">Reference proteome</keyword>
<keyword evidence="6 9" id="KW-0378">Hydrolase</keyword>
<sequence length="219" mass="24818">MDQTSTIRRRGLLAGVFIVLLLLIDQWLKYVVKTNMMLGESIRVTDWFYIYFIENPGMAFGWEVFNKAFLSIFRIIASGFILWMIAKISKGDYGVGFLLCISAIFAGAIGNIIDSIFYGVIFDHSMGQVATLFPESGGYAGWLHGKVVDMFYFPLIEGRFPEWLPIWGGDEFIFFRPVFNFADACISVGVFVLILFYTKSFGRLLNSIEKKPSSDPQDA</sequence>
<keyword evidence="2 9" id="KW-1003">Cell membrane</keyword>
<evidence type="ECO:0000313" key="12">
    <source>
        <dbReference type="Proteomes" id="UP000030125"/>
    </source>
</evidence>
<feature type="active site" evidence="9">
    <location>
        <position position="149"/>
    </location>
</feature>
<dbReference type="GO" id="GO:0005886">
    <property type="term" value="C:plasma membrane"/>
    <property type="evidence" value="ECO:0007669"/>
    <property type="project" value="UniProtKB-SubCell"/>
</dbReference>
<dbReference type="Proteomes" id="UP000030125">
    <property type="component" value="Unassembled WGS sequence"/>
</dbReference>